<feature type="transmembrane region" description="Helical" evidence="3">
    <location>
        <begin position="504"/>
        <end position="529"/>
    </location>
</feature>
<accession>A0AAD2PV42</accession>
<comment type="caution">
    <text evidence="6">The sequence shown here is derived from an EMBL/GenBank/DDBJ whole genome shotgun (WGS) entry which is preliminary data.</text>
</comment>
<protein>
    <recommendedName>
        <fullName evidence="8">J domain-containing protein</fullName>
    </recommendedName>
</protein>
<dbReference type="InterPro" id="IPR001623">
    <property type="entry name" value="DnaJ_domain"/>
</dbReference>
<dbReference type="SMART" id="SM00271">
    <property type="entry name" value="DnaJ"/>
    <property type="match status" value="1"/>
</dbReference>
<keyword evidence="3" id="KW-1133">Transmembrane helix</keyword>
<keyword evidence="7" id="KW-1185">Reference proteome</keyword>
<sequence length="588" mass="68572">MTIPCLLVFLVTRTEGRSFFDRQHSSHQVDDPYGALGVGRYASNDEIKAAYRAKAKEWHPDKNPKDPELSAQKFREIASAYEILSDPIRKRQYDDQLRRKERFREQQGQQKRHQQERERRTRMQREREAASKRDAFLPEARKLQKEKVIRISTTDDLEQIAFENHERTFKTNLLLVFVANKKVEKFVDDQLLFPYISNIEGIKGDEDFFLPIKVRYNRDTDLTRLFQVPHYAQRSGNAFIVLGKKGQNPFQKLSSYTAAPGGDAHAQFEDWVTKQLSIEVVVLNHHHSNVIVFQKTRLASSKESMEQRFIVKPLRGQRLNLRLGDTILAMDSNVDRWPGHQPNLDMTKILLSQEKVMLGQWRPWRHDDDGHPIKIHIHSKRCVDWSIFCWDWMRRQTTKPCGDQPEFLHSMCAKSCGVCHDNFPFSAMAYIPSYYGLWHEPLSYWPEWSHDVLRFVRVFAKDVDHVWRFRKNAGFAFFLGGIVLGYIVDSFLTALQSHSSFVGILAQALLWPFVIVGVPMAAVYSLIIVDDRHPFVKDMVHVIDYRKNVMAVLILIGFLLAFPICWMVKHDGDSNNRKDNVQGKTKTE</sequence>
<organism evidence="6 7">
    <name type="scientific">Cylindrotheca closterium</name>
    <dbReference type="NCBI Taxonomy" id="2856"/>
    <lineage>
        <taxon>Eukaryota</taxon>
        <taxon>Sar</taxon>
        <taxon>Stramenopiles</taxon>
        <taxon>Ochrophyta</taxon>
        <taxon>Bacillariophyta</taxon>
        <taxon>Bacillariophyceae</taxon>
        <taxon>Bacillariophycidae</taxon>
        <taxon>Bacillariales</taxon>
        <taxon>Bacillariaceae</taxon>
        <taxon>Cylindrotheca</taxon>
    </lineage>
</organism>
<dbReference type="InterPro" id="IPR018253">
    <property type="entry name" value="DnaJ_domain_CS"/>
</dbReference>
<evidence type="ECO:0000259" key="4">
    <source>
        <dbReference type="PROSITE" id="PS50076"/>
    </source>
</evidence>
<dbReference type="PROSITE" id="PS00636">
    <property type="entry name" value="DNAJ_1"/>
    <property type="match status" value="1"/>
</dbReference>
<evidence type="ECO:0000259" key="5">
    <source>
        <dbReference type="PROSITE" id="PS51670"/>
    </source>
</evidence>
<dbReference type="CDD" id="cd06257">
    <property type="entry name" value="DnaJ"/>
    <property type="match status" value="1"/>
</dbReference>
<dbReference type="PANTHER" id="PTHR44145">
    <property type="entry name" value="DNAJ HOMOLOG SUBFAMILY A MEMBER 3, MITOCHONDRIAL"/>
    <property type="match status" value="1"/>
</dbReference>
<dbReference type="AlphaFoldDB" id="A0AAD2PV42"/>
<dbReference type="PROSITE" id="PS50076">
    <property type="entry name" value="DNAJ_2"/>
    <property type="match status" value="1"/>
</dbReference>
<evidence type="ECO:0008006" key="8">
    <source>
        <dbReference type="Google" id="ProtNLM"/>
    </source>
</evidence>
<feature type="region of interest" description="Disordered" evidence="2">
    <location>
        <begin position="102"/>
        <end position="131"/>
    </location>
</feature>
<keyword evidence="1" id="KW-0143">Chaperone</keyword>
<dbReference type="InterPro" id="IPR051938">
    <property type="entry name" value="Apopto_cytoskel_mod"/>
</dbReference>
<evidence type="ECO:0000313" key="7">
    <source>
        <dbReference type="Proteomes" id="UP001295423"/>
    </source>
</evidence>
<evidence type="ECO:0000256" key="2">
    <source>
        <dbReference type="SAM" id="MobiDB-lite"/>
    </source>
</evidence>
<dbReference type="Proteomes" id="UP001295423">
    <property type="component" value="Unassembled WGS sequence"/>
</dbReference>
<feature type="transmembrane region" description="Helical" evidence="3">
    <location>
        <begin position="549"/>
        <end position="568"/>
    </location>
</feature>
<gene>
    <name evidence="6" type="ORF">CYCCA115_LOCUS14497</name>
</gene>
<dbReference type="PRINTS" id="PR00625">
    <property type="entry name" value="JDOMAIN"/>
</dbReference>
<proteinExistence type="predicted"/>
<dbReference type="Gene3D" id="1.10.287.110">
    <property type="entry name" value="DnaJ domain"/>
    <property type="match status" value="1"/>
</dbReference>
<dbReference type="InterPro" id="IPR003582">
    <property type="entry name" value="ShKT_dom"/>
</dbReference>
<dbReference type="InterPro" id="IPR036869">
    <property type="entry name" value="J_dom_sf"/>
</dbReference>
<keyword evidence="3" id="KW-0472">Membrane</keyword>
<evidence type="ECO:0000256" key="3">
    <source>
        <dbReference type="SAM" id="Phobius"/>
    </source>
</evidence>
<feature type="domain" description="ShKT" evidence="5">
    <location>
        <begin position="382"/>
        <end position="419"/>
    </location>
</feature>
<reference evidence="6" key="1">
    <citation type="submission" date="2023-08" db="EMBL/GenBank/DDBJ databases">
        <authorList>
            <person name="Audoor S."/>
            <person name="Bilcke G."/>
        </authorList>
    </citation>
    <scope>NUCLEOTIDE SEQUENCE</scope>
</reference>
<feature type="transmembrane region" description="Helical" evidence="3">
    <location>
        <begin position="473"/>
        <end position="492"/>
    </location>
</feature>
<name>A0AAD2PV42_9STRA</name>
<dbReference type="EMBL" id="CAKOGP040001847">
    <property type="protein sequence ID" value="CAJ1953900.1"/>
    <property type="molecule type" value="Genomic_DNA"/>
</dbReference>
<feature type="domain" description="J" evidence="4">
    <location>
        <begin position="31"/>
        <end position="97"/>
    </location>
</feature>
<dbReference type="PROSITE" id="PS51670">
    <property type="entry name" value="SHKT"/>
    <property type="match status" value="1"/>
</dbReference>
<dbReference type="SUPFAM" id="SSF46565">
    <property type="entry name" value="Chaperone J-domain"/>
    <property type="match status" value="1"/>
</dbReference>
<dbReference type="Pfam" id="PF00226">
    <property type="entry name" value="DnaJ"/>
    <property type="match status" value="1"/>
</dbReference>
<feature type="compositionally biased region" description="Basic and acidic residues" evidence="2">
    <location>
        <begin position="113"/>
        <end position="131"/>
    </location>
</feature>
<dbReference type="PANTHER" id="PTHR44145:SF3">
    <property type="entry name" value="DNAJ HOMOLOG SUBFAMILY A MEMBER 3, MITOCHONDRIAL"/>
    <property type="match status" value="1"/>
</dbReference>
<evidence type="ECO:0000256" key="1">
    <source>
        <dbReference type="ARBA" id="ARBA00023186"/>
    </source>
</evidence>
<evidence type="ECO:0000313" key="6">
    <source>
        <dbReference type="EMBL" id="CAJ1953900.1"/>
    </source>
</evidence>
<keyword evidence="3" id="KW-0812">Transmembrane</keyword>